<reference evidence="3 4" key="1">
    <citation type="submission" date="2019-02" db="EMBL/GenBank/DDBJ databases">
        <title>Deep-cultivation of Planctomycetes and their phenomic and genomic characterization uncovers novel biology.</title>
        <authorList>
            <person name="Wiegand S."/>
            <person name="Jogler M."/>
            <person name="Boedeker C."/>
            <person name="Pinto D."/>
            <person name="Vollmers J."/>
            <person name="Rivas-Marin E."/>
            <person name="Kohn T."/>
            <person name="Peeters S.H."/>
            <person name="Heuer A."/>
            <person name="Rast P."/>
            <person name="Oberbeckmann S."/>
            <person name="Bunk B."/>
            <person name="Jeske O."/>
            <person name="Meyerdierks A."/>
            <person name="Storesund J.E."/>
            <person name="Kallscheuer N."/>
            <person name="Luecker S."/>
            <person name="Lage O.M."/>
            <person name="Pohl T."/>
            <person name="Merkel B.J."/>
            <person name="Hornburger P."/>
            <person name="Mueller R.-W."/>
            <person name="Bruemmer F."/>
            <person name="Labrenz M."/>
            <person name="Spormann A.M."/>
            <person name="Op den Camp H."/>
            <person name="Overmann J."/>
            <person name="Amann R."/>
            <person name="Jetten M.S.M."/>
            <person name="Mascher T."/>
            <person name="Medema M.H."/>
            <person name="Devos D.P."/>
            <person name="Kaster A.-K."/>
            <person name="Ovreas L."/>
            <person name="Rohde M."/>
            <person name="Galperin M.Y."/>
            <person name="Jogler C."/>
        </authorList>
    </citation>
    <scope>NUCLEOTIDE SEQUENCE [LARGE SCALE GENOMIC DNA]</scope>
    <source>
        <strain evidence="3 4">Poly30</strain>
    </source>
</reference>
<dbReference type="Pfam" id="PF10282">
    <property type="entry name" value="Lactonase"/>
    <property type="match status" value="1"/>
</dbReference>
<feature type="signal peptide" evidence="2">
    <location>
        <begin position="1"/>
        <end position="25"/>
    </location>
</feature>
<keyword evidence="1" id="KW-0378">Hydrolase</keyword>
<dbReference type="InterPro" id="IPR017850">
    <property type="entry name" value="Alkaline_phosphatase_core_sf"/>
</dbReference>
<name>A0A518F0Y5_9BACT</name>
<keyword evidence="2" id="KW-0732">Signal</keyword>
<feature type="chain" id="PRO_5021879598" evidence="2">
    <location>
        <begin position="26"/>
        <end position="900"/>
    </location>
</feature>
<organism evidence="3 4">
    <name type="scientific">Saltatorellus ferox</name>
    <dbReference type="NCBI Taxonomy" id="2528018"/>
    <lineage>
        <taxon>Bacteria</taxon>
        <taxon>Pseudomonadati</taxon>
        <taxon>Planctomycetota</taxon>
        <taxon>Planctomycetia</taxon>
        <taxon>Planctomycetia incertae sedis</taxon>
        <taxon>Saltatorellus</taxon>
    </lineage>
</organism>
<dbReference type="Gene3D" id="2.130.10.10">
    <property type="entry name" value="YVTN repeat-like/Quinoprotein amine dehydrogenase"/>
    <property type="match status" value="2"/>
</dbReference>
<dbReference type="PANTHER" id="PTHR47197:SF3">
    <property type="entry name" value="DIHYDRO-HEME D1 DEHYDROGENASE"/>
    <property type="match status" value="1"/>
</dbReference>
<protein>
    <submittedName>
        <fullName evidence="3">Phosphoesterase family protein</fullName>
    </submittedName>
</protein>
<dbReference type="Proteomes" id="UP000320390">
    <property type="component" value="Chromosome"/>
</dbReference>
<gene>
    <name evidence="3" type="ORF">Poly30_55670</name>
</gene>
<dbReference type="OrthoDB" id="9772811at2"/>
<dbReference type="InterPro" id="IPR007312">
    <property type="entry name" value="Phosphoesterase"/>
</dbReference>
<dbReference type="EMBL" id="CP036434">
    <property type="protein sequence ID" value="QDV10006.1"/>
    <property type="molecule type" value="Genomic_DNA"/>
</dbReference>
<accession>A0A518F0Y5</accession>
<dbReference type="Gene3D" id="3.40.720.10">
    <property type="entry name" value="Alkaline Phosphatase, subunit A"/>
    <property type="match status" value="1"/>
</dbReference>
<dbReference type="InterPro" id="IPR015943">
    <property type="entry name" value="WD40/YVTN_repeat-like_dom_sf"/>
</dbReference>
<dbReference type="InterPro" id="IPR051200">
    <property type="entry name" value="Host-pathogen_enzymatic-act"/>
</dbReference>
<dbReference type="InterPro" id="IPR011045">
    <property type="entry name" value="N2O_reductase_N"/>
</dbReference>
<evidence type="ECO:0000313" key="3">
    <source>
        <dbReference type="EMBL" id="QDV10006.1"/>
    </source>
</evidence>
<proteinExistence type="predicted"/>
<evidence type="ECO:0000313" key="4">
    <source>
        <dbReference type="Proteomes" id="UP000320390"/>
    </source>
</evidence>
<evidence type="ECO:0000256" key="2">
    <source>
        <dbReference type="SAM" id="SignalP"/>
    </source>
</evidence>
<dbReference type="Pfam" id="PF04185">
    <property type="entry name" value="Phosphoesterase"/>
    <property type="match status" value="1"/>
</dbReference>
<dbReference type="AlphaFoldDB" id="A0A518F0Y5"/>
<dbReference type="PANTHER" id="PTHR47197">
    <property type="entry name" value="PROTEIN NIRF"/>
    <property type="match status" value="1"/>
</dbReference>
<dbReference type="SUPFAM" id="SSF50974">
    <property type="entry name" value="Nitrous oxide reductase, N-terminal domain"/>
    <property type="match status" value="1"/>
</dbReference>
<keyword evidence="4" id="KW-1185">Reference proteome</keyword>
<dbReference type="RefSeq" id="WP_145205426.1">
    <property type="nucleotide sequence ID" value="NZ_CP036434.1"/>
</dbReference>
<dbReference type="SUPFAM" id="SSF53649">
    <property type="entry name" value="Alkaline phosphatase-like"/>
    <property type="match status" value="1"/>
</dbReference>
<evidence type="ECO:0000256" key="1">
    <source>
        <dbReference type="ARBA" id="ARBA00022801"/>
    </source>
</evidence>
<dbReference type="InterPro" id="IPR019405">
    <property type="entry name" value="Lactonase_7-beta_prop"/>
</dbReference>
<sequence precursor="true">MKLAPRRLILILCATFLGPILGCQSDTPNAPRAPKTPVGRAADGSVMTPVNQLITPHGRTADLPGLRPQALAMSRDGRSIYVSGKTAELLVMDAETLDIRQRVQLPSEEQRTSAPPVSDHILDPDTRGQLSFTGLVVSPDGASIYLSNVRGSIKVFRVDASGAVTPSHTISLPPARAPKRSEEIPSGLAVTADGERLFVCGNLSNQLLEVDLASGSVLRTFAVGVAPFDVVLHDGFAYVSNWGGPRPKEGEVTGPAGRGTEVLIDPETGIASRGSVSLIDLGTGATREVETGRHTCALAISPDGEYLVCAQAADDTLTVLETGTGAFVEKIWCRAKPSDLLGATPNALAFHPEGHRLYVANGTQNAIAVLEFDPEERGESRVLGMIPVGWFPGAIAVDLERGQLCVANIKGLGEGRGREGGLGNEFNTHQYHGTVTLAPLPDREELEELSARVDANLRLPAIEAALAPPRRGRAPVALPERIGEPSLIEHVVYIIKENRTYDQILGDVDGGNGDPTLCIFGEEITPNQHALAREFVLLDNTYCAGILSADGHNWSTSAFGNDYLERSFAGWPRSYPDGMLEQDRDALAYSPAGFLWDHAIAARVSLRNYGEFCMPRVGWTDPKRSGEPDFLACFAAWKGDRDDVAFGCQPVVPSLEAYSPRRYVGWNMSVPDQYRADVVLEDLEASEAAGTYPQLTLICLPNDHTSGTSAGCPTPRACMADGDLAVGRIIEGLSHSSFWPRMAIFVIEDDPQAGWDHVSGYRTTAFVASPYARRGALVSQQYNTTSMLRTMEQILGIPPMNQFDASASPMFECFTNEPDLTPFVAQANRVPLDEMNPDPEAIADPIQRADAVASAAIDWSAMDRAPEDLLNRILWRAMRGTSEPYPKWAIDPNADDDDDD</sequence>
<dbReference type="GO" id="GO:0016788">
    <property type="term" value="F:hydrolase activity, acting on ester bonds"/>
    <property type="evidence" value="ECO:0007669"/>
    <property type="project" value="InterPro"/>
</dbReference>